<reference evidence="1" key="1">
    <citation type="submission" date="2022-02" db="EMBL/GenBank/DDBJ databases">
        <title>Plant Genome Project.</title>
        <authorList>
            <person name="Zhang R.-G."/>
        </authorList>
    </citation>
    <scope>NUCLEOTIDE SEQUENCE</scope>
    <source>
        <strain evidence="1">AT1</strain>
    </source>
</reference>
<comment type="caution">
    <text evidence="1">The sequence shown here is derived from an EMBL/GenBank/DDBJ whole genome shotgun (WGS) entry which is preliminary data.</text>
</comment>
<evidence type="ECO:0000313" key="1">
    <source>
        <dbReference type="EMBL" id="KAI8525711.1"/>
    </source>
</evidence>
<protein>
    <submittedName>
        <fullName evidence="1">Uncharacterized protein</fullName>
    </submittedName>
</protein>
<dbReference type="EMBL" id="CM046400">
    <property type="protein sequence ID" value="KAI8525711.1"/>
    <property type="molecule type" value="Genomic_DNA"/>
</dbReference>
<keyword evidence="2" id="KW-1185">Reference proteome</keyword>
<sequence>MLLLHSLAAMAAAAPNITTDESALIALKAQITVDPDHTLMNNWTIGSSVCNWVGVVCGARHKRVVALNIRGMGLMGTIPPHLGNLSFLVRLDITNNGFHGTLPKELANLRRLRIISVVLNNFGGPIPPWLGALPELQFLHLGNNSFTGTFPPSFFSNSSKLEDIYLYGNRLEGKIPPEIGNLRNLKKLAMAYNQFTGSIPASIFNISTLEIVGFSYNGLSGNLPATMCHRPSKLQFLALSRNNLDGEIPSGLSECSELQTLYLSFNNFRGRIPLEIGNLTMLKQLYLGHNNLEASLLQPRRPRRRCSAPAARVPWCSPKRARIWSVVLSEAVGLCWSSVGRSGGCWWWVIICLCGGCWFSFFGCGVVERSGVWFRLPPVLQLLNEVLVVGFCPVWFPDPGLCACKEVWLVVGCPVFYRARSFEVPAETRSGASLCGCEGFVPYAVNANISHIKDRSDGLSSGLLIYRCYDGPYAALCQSAFVVMRL</sequence>
<accession>A0ACC0LBT7</accession>
<name>A0ACC0LBT7_RHOML</name>
<proteinExistence type="predicted"/>
<dbReference type="Proteomes" id="UP001062846">
    <property type="component" value="Chromosome 13"/>
</dbReference>
<gene>
    <name evidence="1" type="ORF">RHMOL_Rhmol13G0250600</name>
</gene>
<evidence type="ECO:0000313" key="2">
    <source>
        <dbReference type="Proteomes" id="UP001062846"/>
    </source>
</evidence>
<organism evidence="1 2">
    <name type="scientific">Rhododendron molle</name>
    <name type="common">Chinese azalea</name>
    <name type="synonym">Azalea mollis</name>
    <dbReference type="NCBI Taxonomy" id="49168"/>
    <lineage>
        <taxon>Eukaryota</taxon>
        <taxon>Viridiplantae</taxon>
        <taxon>Streptophyta</taxon>
        <taxon>Embryophyta</taxon>
        <taxon>Tracheophyta</taxon>
        <taxon>Spermatophyta</taxon>
        <taxon>Magnoliopsida</taxon>
        <taxon>eudicotyledons</taxon>
        <taxon>Gunneridae</taxon>
        <taxon>Pentapetalae</taxon>
        <taxon>asterids</taxon>
        <taxon>Ericales</taxon>
        <taxon>Ericaceae</taxon>
        <taxon>Ericoideae</taxon>
        <taxon>Rhodoreae</taxon>
        <taxon>Rhododendron</taxon>
    </lineage>
</organism>